<feature type="transmembrane region" description="Helical" evidence="2">
    <location>
        <begin position="374"/>
        <end position="394"/>
    </location>
</feature>
<keyword evidence="3" id="KW-0614">Plasmid</keyword>
<feature type="transmembrane region" description="Helical" evidence="2">
    <location>
        <begin position="212"/>
        <end position="231"/>
    </location>
</feature>
<evidence type="ECO:0000256" key="1">
    <source>
        <dbReference type="SAM" id="MobiDB-lite"/>
    </source>
</evidence>
<evidence type="ECO:0000256" key="2">
    <source>
        <dbReference type="SAM" id="Phobius"/>
    </source>
</evidence>
<evidence type="ECO:0000313" key="3">
    <source>
        <dbReference type="EMBL" id="WVX51476.1"/>
    </source>
</evidence>
<geneLocation type="plasmid" evidence="3 4">
    <name>pROLI127</name>
</geneLocation>
<feature type="transmembrane region" description="Helical" evidence="2">
    <location>
        <begin position="7"/>
        <end position="31"/>
    </location>
</feature>
<feature type="transmembrane region" description="Helical" evidence="2">
    <location>
        <begin position="276"/>
        <end position="294"/>
    </location>
</feature>
<feature type="transmembrane region" description="Helical" evidence="2">
    <location>
        <begin position="158"/>
        <end position="176"/>
    </location>
</feature>
<protein>
    <recommendedName>
        <fullName evidence="5">O-antigen polymerase</fullName>
    </recommendedName>
</protein>
<keyword evidence="2" id="KW-0472">Membrane</keyword>
<proteinExistence type="predicted"/>
<dbReference type="Proteomes" id="UP001318682">
    <property type="component" value="Plasmid pROLI127"/>
</dbReference>
<evidence type="ECO:0000313" key="4">
    <source>
        <dbReference type="Proteomes" id="UP001318682"/>
    </source>
</evidence>
<organism evidence="3 4">
    <name type="scientific">Roseobacter fucihabitans</name>
    <dbReference type="NCBI Taxonomy" id="1537242"/>
    <lineage>
        <taxon>Bacteria</taxon>
        <taxon>Pseudomonadati</taxon>
        <taxon>Pseudomonadota</taxon>
        <taxon>Alphaproteobacteria</taxon>
        <taxon>Rhodobacterales</taxon>
        <taxon>Roseobacteraceae</taxon>
        <taxon>Roseobacter</taxon>
    </lineage>
</organism>
<evidence type="ECO:0008006" key="5">
    <source>
        <dbReference type="Google" id="ProtNLM"/>
    </source>
</evidence>
<gene>
    <name evidence="3" type="ORF">ROLI_045780</name>
</gene>
<dbReference type="RefSeq" id="WP_187431740.1">
    <property type="nucleotide sequence ID" value="NZ_CP143424.1"/>
</dbReference>
<keyword evidence="2" id="KW-0812">Transmembrane</keyword>
<keyword evidence="4" id="KW-1185">Reference proteome</keyword>
<reference evidence="3 4" key="1">
    <citation type="submission" date="2024-01" db="EMBL/GenBank/DDBJ databases">
        <title>Roseobacter fucihabitans sp. nov., isolated from the brown alga Fucus spiralis.</title>
        <authorList>
            <person name="Hahnke S."/>
            <person name="Berger M."/>
            <person name="Schlingloff A."/>
            <person name="Athale I."/>
            <person name="Neumann-Schaal M."/>
            <person name="Adenaya A."/>
            <person name="Poehlein A."/>
            <person name="Daniel R."/>
            <person name="Pertersen J."/>
            <person name="Brinkhoff T."/>
        </authorList>
    </citation>
    <scope>NUCLEOTIDE SEQUENCE [LARGE SCALE GENOMIC DNA]</scope>
    <source>
        <strain evidence="3 4">B14</strain>
        <plasmid evidence="3 4">pROLI127</plasmid>
    </source>
</reference>
<dbReference type="EMBL" id="CP143424">
    <property type="protein sequence ID" value="WVX51476.1"/>
    <property type="molecule type" value="Genomic_DNA"/>
</dbReference>
<feature type="compositionally biased region" description="Polar residues" evidence="1">
    <location>
        <begin position="478"/>
        <end position="490"/>
    </location>
</feature>
<accession>A0ABZ2C1T8</accession>
<feature type="transmembrane region" description="Helical" evidence="2">
    <location>
        <begin position="243"/>
        <end position="270"/>
    </location>
</feature>
<name>A0ABZ2C1T8_9RHOB</name>
<feature type="transmembrane region" description="Helical" evidence="2">
    <location>
        <begin position="90"/>
        <end position="109"/>
    </location>
</feature>
<feature type="region of interest" description="Disordered" evidence="1">
    <location>
        <begin position="463"/>
        <end position="490"/>
    </location>
</feature>
<feature type="transmembrane region" description="Helical" evidence="2">
    <location>
        <begin position="51"/>
        <end position="69"/>
    </location>
</feature>
<feature type="transmembrane region" description="Helical" evidence="2">
    <location>
        <begin position="129"/>
        <end position="146"/>
    </location>
</feature>
<sequence length="490" mass="54476">MATAALLLWLIVAPMLFAALPAVPALLWGVLLPYLFLPEAYAINLPGLPDINKTSAITIGLMLALALYWNKFTDALTQAPTTLSSRSFRFGLTLCLSLSLLSIVGSVLNNQEALRFGPTLLPALRPWDVISAIAAFALYITPFLFARRYLATPETHRALLRVITIMGLIYTLLMLIEIRLSPQLHAWVYGYYQHSFAQHIRDGFRPMVFLQHGLWVGFFIFTATIAAAALWKAEKKIQWFWAALWLFFILMISRNLGAFAIGVLSLAVFFGLWTRMQVRVVVAVALIILFYPGLRQANFIPIKQITSVAATVSAARAGSLQYRLDNEDALLERAFLKPLTGWGGYKRDRIFNELGQDISISEGRWIQTIGRSGWIGYIGLFGLLTLPILFLPIVRRRKAIPPETLALGLIGMGNLIYMIPNSTLTPVSWLIFGALAGFVQYDVAAQIGGTVFSAKTAPNRNHYTRFPPKAQAAREDNAYSSQGSHNRLAV</sequence>
<keyword evidence="2" id="KW-1133">Transmembrane helix</keyword>